<dbReference type="Pfam" id="PF24266">
    <property type="entry name" value="HTH_HVO_0163_N"/>
    <property type="match status" value="1"/>
</dbReference>
<dbReference type="Proteomes" id="UP001273136">
    <property type="component" value="Unassembled WGS sequence"/>
</dbReference>
<protein>
    <recommendedName>
        <fullName evidence="2">HTH arsR-type domain-containing protein</fullName>
    </recommendedName>
</protein>
<dbReference type="PROSITE" id="PS50987">
    <property type="entry name" value="HTH_ARSR_2"/>
    <property type="match status" value="1"/>
</dbReference>
<dbReference type="InterPro" id="IPR011991">
    <property type="entry name" value="ArsR-like_HTH"/>
</dbReference>
<dbReference type="PANTHER" id="PTHR36216">
    <property type="entry name" value="TRANSCRIPTIONAL REGULATOR, TRMB"/>
    <property type="match status" value="1"/>
</dbReference>
<dbReference type="Gene3D" id="1.10.10.10">
    <property type="entry name" value="Winged helix-like DNA-binding domain superfamily/Winged helix DNA-binding domain"/>
    <property type="match status" value="2"/>
</dbReference>
<dbReference type="CDD" id="cd00090">
    <property type="entry name" value="HTH_ARSR"/>
    <property type="match status" value="2"/>
</dbReference>
<dbReference type="InterPro" id="IPR056504">
    <property type="entry name" value="HTH_HVO_0163_N"/>
</dbReference>
<feature type="domain" description="HTH arsR-type" evidence="2">
    <location>
        <begin position="194"/>
        <end position="289"/>
    </location>
</feature>
<gene>
    <name evidence="3" type="ORF">McpAg1_17840</name>
</gene>
<dbReference type="EMBL" id="JAWDKA010000011">
    <property type="protein sequence ID" value="MDV0442537.1"/>
    <property type="molecule type" value="Genomic_DNA"/>
</dbReference>
<dbReference type="AlphaFoldDB" id="A0AAE4MCH6"/>
<organism evidence="3 4">
    <name type="scientific">Methanorbis furvi</name>
    <dbReference type="NCBI Taxonomy" id="3028299"/>
    <lineage>
        <taxon>Archaea</taxon>
        <taxon>Methanobacteriati</taxon>
        <taxon>Methanobacteriota</taxon>
        <taxon>Stenosarchaea group</taxon>
        <taxon>Methanomicrobia</taxon>
        <taxon>Methanomicrobiales</taxon>
        <taxon>Methanocorpusculaceae</taxon>
        <taxon>Methanorbis</taxon>
    </lineage>
</organism>
<accession>A0AAE4MCH6</accession>
<dbReference type="SUPFAM" id="SSF46785">
    <property type="entry name" value="Winged helix' DNA-binding domain"/>
    <property type="match status" value="2"/>
</dbReference>
<keyword evidence="1" id="KW-0812">Transmembrane</keyword>
<comment type="caution">
    <text evidence="3">The sequence shown here is derived from an EMBL/GenBank/DDBJ whole genome shotgun (WGS) entry which is preliminary data.</text>
</comment>
<feature type="transmembrane region" description="Helical" evidence="1">
    <location>
        <begin position="7"/>
        <end position="30"/>
    </location>
</feature>
<evidence type="ECO:0000256" key="1">
    <source>
        <dbReference type="SAM" id="Phobius"/>
    </source>
</evidence>
<proteinExistence type="predicted"/>
<keyword evidence="4" id="KW-1185">Reference proteome</keyword>
<name>A0AAE4MCH6_9EURY</name>
<evidence type="ECO:0000259" key="2">
    <source>
        <dbReference type="PROSITE" id="PS50987"/>
    </source>
</evidence>
<dbReference type="InterPro" id="IPR001845">
    <property type="entry name" value="HTH_ArsR_DNA-bd_dom"/>
</dbReference>
<dbReference type="PANTHER" id="PTHR36216:SF1">
    <property type="entry name" value="HTH ARSR-TYPE DOMAIN-CONTAINING PROTEIN"/>
    <property type="match status" value="1"/>
</dbReference>
<sequence length="293" mass="33557">MKMDERALDAVIVIILILALFIPATTLFFLDGGEIKGFETPNKSSELKLNQPVTIDGLTIEIISEKIESIDDGTEIIQIEFWQLTPRQMIIQIITYPMAYIPLSTGKLLSYIYLVSGLAFVILYYKISGKKRSPDSRREQIYQYICKNPGKSLQQIADAMQLSRSSLKYHLNRLQDSDEIHQKMHGEYPRYFPSHKGISDKEKVLLSLISEEKDHLFFQALLNNSGITRKKLAATLEISEATVSWHLSRLENYELFTTEKIGRELHYTLTPETVAAYQKIMSEELTEQDAAQT</sequence>
<evidence type="ECO:0000313" key="3">
    <source>
        <dbReference type="EMBL" id="MDV0442537.1"/>
    </source>
</evidence>
<dbReference type="InterPro" id="IPR036390">
    <property type="entry name" value="WH_DNA-bd_sf"/>
</dbReference>
<keyword evidence="1" id="KW-1133">Transmembrane helix</keyword>
<dbReference type="InterPro" id="IPR036388">
    <property type="entry name" value="WH-like_DNA-bd_sf"/>
</dbReference>
<evidence type="ECO:0000313" key="4">
    <source>
        <dbReference type="Proteomes" id="UP001273136"/>
    </source>
</evidence>
<dbReference type="GO" id="GO:0003700">
    <property type="term" value="F:DNA-binding transcription factor activity"/>
    <property type="evidence" value="ECO:0007669"/>
    <property type="project" value="InterPro"/>
</dbReference>
<keyword evidence="1" id="KW-0472">Membrane</keyword>
<feature type="transmembrane region" description="Helical" evidence="1">
    <location>
        <begin position="108"/>
        <end position="127"/>
    </location>
</feature>
<dbReference type="Pfam" id="PF13412">
    <property type="entry name" value="HTH_24"/>
    <property type="match status" value="1"/>
</dbReference>
<reference evidence="3" key="1">
    <citation type="submission" date="2023-06" db="EMBL/GenBank/DDBJ databases">
        <title>Genome sequence of Methancorpusculaceae sp. Ag1.</title>
        <authorList>
            <person name="Protasov E."/>
            <person name="Platt K."/>
            <person name="Poehlein A."/>
            <person name="Daniel R."/>
            <person name="Brune A."/>
        </authorList>
    </citation>
    <scope>NUCLEOTIDE SEQUENCE</scope>
    <source>
        <strain evidence="3">Ag1</strain>
    </source>
</reference>